<evidence type="ECO:0000313" key="3">
    <source>
        <dbReference type="Proteomes" id="UP000824782"/>
    </source>
</evidence>
<gene>
    <name evidence="2" type="ORF">GDO81_010784</name>
</gene>
<dbReference type="Proteomes" id="UP000824782">
    <property type="component" value="Unassembled WGS sequence"/>
</dbReference>
<evidence type="ECO:0000313" key="2">
    <source>
        <dbReference type="EMBL" id="KAG8579268.1"/>
    </source>
</evidence>
<comment type="caution">
    <text evidence="2">The sequence shown here is derived from an EMBL/GenBank/DDBJ whole genome shotgun (WGS) entry which is preliminary data.</text>
</comment>
<dbReference type="EMBL" id="WNYA01000004">
    <property type="protein sequence ID" value="KAG8579268.1"/>
    <property type="molecule type" value="Genomic_DNA"/>
</dbReference>
<dbReference type="AlphaFoldDB" id="A0AAV7C2S7"/>
<keyword evidence="1" id="KW-1133">Transmembrane helix</keyword>
<protein>
    <submittedName>
        <fullName evidence="2">Uncharacterized protein</fullName>
    </submittedName>
</protein>
<keyword evidence="1" id="KW-0812">Transmembrane</keyword>
<keyword evidence="1" id="KW-0472">Membrane</keyword>
<keyword evidence="3" id="KW-1185">Reference proteome</keyword>
<evidence type="ECO:0000256" key="1">
    <source>
        <dbReference type="SAM" id="Phobius"/>
    </source>
</evidence>
<sequence length="79" mass="9168">MWDSVENFKAGIVAETWIRGAGRAIKSRLPSYAILAAYSTTLLWIFLMRGCWHRVHKMTLHKTSDVFWLMADSGLRRLK</sequence>
<name>A0AAV7C2S7_ENGPU</name>
<proteinExistence type="predicted"/>
<feature type="transmembrane region" description="Helical" evidence="1">
    <location>
        <begin position="32"/>
        <end position="52"/>
    </location>
</feature>
<organism evidence="2 3">
    <name type="scientific">Engystomops pustulosus</name>
    <name type="common">Tungara frog</name>
    <name type="synonym">Physalaemus pustulosus</name>
    <dbReference type="NCBI Taxonomy" id="76066"/>
    <lineage>
        <taxon>Eukaryota</taxon>
        <taxon>Metazoa</taxon>
        <taxon>Chordata</taxon>
        <taxon>Craniata</taxon>
        <taxon>Vertebrata</taxon>
        <taxon>Euteleostomi</taxon>
        <taxon>Amphibia</taxon>
        <taxon>Batrachia</taxon>
        <taxon>Anura</taxon>
        <taxon>Neobatrachia</taxon>
        <taxon>Hyloidea</taxon>
        <taxon>Leptodactylidae</taxon>
        <taxon>Leiuperinae</taxon>
        <taxon>Engystomops</taxon>
    </lineage>
</organism>
<accession>A0AAV7C2S7</accession>
<reference evidence="2" key="1">
    <citation type="thesis" date="2020" institute="ProQuest LLC" country="789 East Eisenhower Parkway, Ann Arbor, MI, USA">
        <title>Comparative Genomics and Chromosome Evolution.</title>
        <authorList>
            <person name="Mudd A.B."/>
        </authorList>
    </citation>
    <scope>NUCLEOTIDE SEQUENCE</scope>
    <source>
        <strain evidence="2">237g6f4</strain>
        <tissue evidence="2">Blood</tissue>
    </source>
</reference>